<protein>
    <submittedName>
        <fullName evidence="2">Uncharacterized protein</fullName>
    </submittedName>
</protein>
<keyword evidence="3" id="KW-1185">Reference proteome</keyword>
<reference evidence="3" key="1">
    <citation type="submission" date="2018-03" db="EMBL/GenBank/DDBJ databases">
        <title>Ecological and genomic features of two cosmopolitan and abundant freshwater picocyanobacteria.</title>
        <authorList>
            <person name="Cabello-Yeves P.J."/>
            <person name="Picazo A."/>
            <person name="Camacho A."/>
            <person name="Callieri C."/>
            <person name="Rosselli R."/>
            <person name="Roda-Garcia J."/>
            <person name="Coutinho F.H."/>
            <person name="Rodriguez-Valera F."/>
        </authorList>
    </citation>
    <scope>NUCLEOTIDE SEQUENCE [LARGE SCALE GENOMIC DNA]</scope>
    <source>
        <strain evidence="3">Tous</strain>
    </source>
</reference>
<comment type="caution">
    <text evidence="2">The sequence shown here is derived from an EMBL/GenBank/DDBJ whole genome shotgun (WGS) entry which is preliminary data.</text>
</comment>
<keyword evidence="1" id="KW-0812">Transmembrane</keyword>
<keyword evidence="1" id="KW-0472">Membrane</keyword>
<evidence type="ECO:0000313" key="3">
    <source>
        <dbReference type="Proteomes" id="UP000240206"/>
    </source>
</evidence>
<sequence>MPVLSCVGFGLATVVLGFDRQGWITVFAGLLLALITLLTSYDHVDILGAASFDLPQQAGIPCIAAAVATAIAEAQLASNDRRRRGVLRDRAEAATARERERAARADQLQARALRAGALVWLDPTSLHRRFLQLIATELAGGGS</sequence>
<name>A0A2P7ECK6_9SYNE</name>
<gene>
    <name evidence="2" type="ORF">C7K08_10520</name>
</gene>
<dbReference type="EMBL" id="PXVC01000062">
    <property type="protein sequence ID" value="PSI00934.1"/>
    <property type="molecule type" value="Genomic_DNA"/>
</dbReference>
<evidence type="ECO:0000313" key="2">
    <source>
        <dbReference type="EMBL" id="PSI00934.1"/>
    </source>
</evidence>
<keyword evidence="1" id="KW-1133">Transmembrane helix</keyword>
<feature type="transmembrane region" description="Helical" evidence="1">
    <location>
        <begin position="27"/>
        <end position="44"/>
    </location>
</feature>
<organism evidence="2 3">
    <name type="scientific">Synechococcus lacustris str. Tous</name>
    <dbReference type="NCBI Taxonomy" id="1910958"/>
    <lineage>
        <taxon>Bacteria</taxon>
        <taxon>Bacillati</taxon>
        <taxon>Cyanobacteriota</taxon>
        <taxon>Cyanophyceae</taxon>
        <taxon>Synechococcales</taxon>
        <taxon>Synechococcaceae</taxon>
        <taxon>Synechococcus</taxon>
    </lineage>
</organism>
<evidence type="ECO:0000256" key="1">
    <source>
        <dbReference type="SAM" id="Phobius"/>
    </source>
</evidence>
<proteinExistence type="predicted"/>
<dbReference type="AlphaFoldDB" id="A0A2P7ECK6"/>
<accession>A0A2P7ECK6</accession>
<dbReference type="Proteomes" id="UP000240206">
    <property type="component" value="Unassembled WGS sequence"/>
</dbReference>